<dbReference type="Pfam" id="PF20866">
    <property type="entry name" value="MdcG_N"/>
    <property type="match status" value="1"/>
</dbReference>
<dbReference type="InterPro" id="IPR017557">
    <property type="entry name" value="Holo-ACP_synthase"/>
</dbReference>
<keyword evidence="2" id="KW-0548">Nucleotidyltransferase</keyword>
<dbReference type="InterPro" id="IPR049180">
    <property type="entry name" value="MdcG_C"/>
</dbReference>
<proteinExistence type="predicted"/>
<evidence type="ECO:0000259" key="4">
    <source>
        <dbReference type="Pfam" id="PF10620"/>
    </source>
</evidence>
<dbReference type="PATRIC" id="fig|33014.5.peg.2298"/>
<evidence type="ECO:0000256" key="2">
    <source>
        <dbReference type="ARBA" id="ARBA00022695"/>
    </source>
</evidence>
<protein>
    <recommendedName>
        <fullName evidence="8">Phosphoribosyl-dephospho-CoA transferase</fullName>
    </recommendedName>
</protein>
<evidence type="ECO:0000256" key="3">
    <source>
        <dbReference type="SAM" id="MobiDB-lite"/>
    </source>
</evidence>
<dbReference type="KEGG" id="cmh:VO01_11110"/>
<sequence>MGPLTPERRPRPHDLVQARSVDDLRPADASAPRPAWVPEALTRGDAPWAVVRRGAPAGAAVLVGVRGSTRSERWAAELDPSAVRDVVRPADVPRIPRAGRAALPVFAALARVAPLLDAVAPGAWGPVGSCAYELVNGIPVVRDGSDLDLVIDAPTPLDAAEWIRVAAALRAAAGDVRADVQVLTPHGGFALDEWTRAGSAGVALRTDAGPRLVADPWATPAGGGR</sequence>
<feature type="domain" description="Phosphoribosyl-dephospho-CoA transferase MdcG C-terminal" evidence="4">
    <location>
        <begin position="100"/>
        <end position="216"/>
    </location>
</feature>
<feature type="domain" description="Phosphoribosyl-dephospho-CoA transferase MdcG N-terminal" evidence="5">
    <location>
        <begin position="11"/>
        <end position="89"/>
    </location>
</feature>
<organism evidence="6 7">
    <name type="scientific">Clavibacter michiganensis subsp. insidiosus</name>
    <dbReference type="NCBI Taxonomy" id="33014"/>
    <lineage>
        <taxon>Bacteria</taxon>
        <taxon>Bacillati</taxon>
        <taxon>Actinomycetota</taxon>
        <taxon>Actinomycetes</taxon>
        <taxon>Micrococcales</taxon>
        <taxon>Microbacteriaceae</taxon>
        <taxon>Clavibacter</taxon>
    </lineage>
</organism>
<dbReference type="NCBIfam" id="TIGR03135">
    <property type="entry name" value="malonate_mdcG"/>
    <property type="match status" value="1"/>
</dbReference>
<feature type="compositionally biased region" description="Basic and acidic residues" evidence="3">
    <location>
        <begin position="1"/>
        <end position="26"/>
    </location>
</feature>
<dbReference type="Pfam" id="PF10620">
    <property type="entry name" value="MdcG"/>
    <property type="match status" value="1"/>
</dbReference>
<evidence type="ECO:0000313" key="7">
    <source>
        <dbReference type="Proteomes" id="UP000032604"/>
    </source>
</evidence>
<keyword evidence="1" id="KW-0808">Transferase</keyword>
<evidence type="ECO:0000313" key="6">
    <source>
        <dbReference type="EMBL" id="AJW79608.1"/>
    </source>
</evidence>
<evidence type="ECO:0000259" key="5">
    <source>
        <dbReference type="Pfam" id="PF20866"/>
    </source>
</evidence>
<dbReference type="RefSeq" id="WP_045528982.1">
    <property type="nucleotide sequence ID" value="NZ_CP011043.1"/>
</dbReference>
<accession>A0A0D5CIW1</accession>
<dbReference type="HOGENOM" id="CLU_111981_0_0_11"/>
<evidence type="ECO:0000256" key="1">
    <source>
        <dbReference type="ARBA" id="ARBA00022679"/>
    </source>
</evidence>
<evidence type="ECO:0008006" key="8">
    <source>
        <dbReference type="Google" id="ProtNLM"/>
    </source>
</evidence>
<name>A0A0D5CIW1_9MICO</name>
<dbReference type="Proteomes" id="UP000032604">
    <property type="component" value="Chromosome"/>
</dbReference>
<dbReference type="OrthoDB" id="1275217at2"/>
<dbReference type="AlphaFoldDB" id="A0A0D5CIW1"/>
<reference evidence="6 7" key="1">
    <citation type="journal article" date="2015" name="Genome Announc.">
        <title>Complete Genome Sequence of Clavibacter michiganensis subsp. insidiosus R1-1 Using PacBio Single-Molecule Real-Time Technology.</title>
        <authorList>
            <person name="Lu Y."/>
            <person name="Samac D.A."/>
            <person name="Glazebrook J."/>
            <person name="Ishimaru C.A."/>
        </authorList>
    </citation>
    <scope>NUCLEOTIDE SEQUENCE [LARGE SCALE GENOMIC DNA]</scope>
    <source>
        <strain evidence="6 7">R1-1</strain>
    </source>
</reference>
<dbReference type="NCBIfam" id="NF002332">
    <property type="entry name" value="PRK01293.1"/>
    <property type="match status" value="1"/>
</dbReference>
<feature type="region of interest" description="Disordered" evidence="3">
    <location>
        <begin position="1"/>
        <end position="36"/>
    </location>
</feature>
<dbReference type="GO" id="GO:0016779">
    <property type="term" value="F:nucleotidyltransferase activity"/>
    <property type="evidence" value="ECO:0007669"/>
    <property type="project" value="UniProtKB-KW"/>
</dbReference>
<dbReference type="EMBL" id="CP011043">
    <property type="protein sequence ID" value="AJW79608.1"/>
    <property type="molecule type" value="Genomic_DNA"/>
</dbReference>
<dbReference type="InterPro" id="IPR048903">
    <property type="entry name" value="MdcG_N"/>
</dbReference>
<gene>
    <name evidence="6" type="ORF">VO01_11110</name>
</gene>